<proteinExistence type="predicted"/>
<protein>
    <submittedName>
        <fullName evidence="1">Uncharacterized protein</fullName>
    </submittedName>
</protein>
<gene>
    <name evidence="1" type="ORF">ENS19_07600</name>
</gene>
<accession>A0A7C3ETS9</accession>
<organism evidence="1">
    <name type="scientific">Candidatus Methanomethylicus mesodigestus</name>
    <dbReference type="NCBI Taxonomy" id="1867258"/>
    <lineage>
        <taxon>Archaea</taxon>
        <taxon>Thermoproteota</taxon>
        <taxon>Methanosuratincolia</taxon>
        <taxon>Candidatus Methanomethylicales</taxon>
        <taxon>Candidatus Methanomethylicaceae</taxon>
        <taxon>Candidatus Methanomethylicus</taxon>
    </lineage>
</organism>
<dbReference type="AlphaFoldDB" id="A0A7C3ETS9"/>
<name>A0A7C3ETS9_9CREN</name>
<evidence type="ECO:0000313" key="1">
    <source>
        <dbReference type="EMBL" id="HFK21120.1"/>
    </source>
</evidence>
<dbReference type="EMBL" id="DSTX01000013">
    <property type="protein sequence ID" value="HFK21120.1"/>
    <property type="molecule type" value="Genomic_DNA"/>
</dbReference>
<reference evidence="1" key="1">
    <citation type="journal article" date="2020" name="mSystems">
        <title>Genome- and Community-Level Interaction Insights into Carbon Utilization and Element Cycling Functions of Hydrothermarchaeota in Hydrothermal Sediment.</title>
        <authorList>
            <person name="Zhou Z."/>
            <person name="Liu Y."/>
            <person name="Xu W."/>
            <person name="Pan J."/>
            <person name="Luo Z.H."/>
            <person name="Li M."/>
        </authorList>
    </citation>
    <scope>NUCLEOTIDE SEQUENCE [LARGE SCALE GENOMIC DNA]</scope>
    <source>
        <strain evidence="1">SpSt-468</strain>
    </source>
</reference>
<sequence>MTSGRICPTCATPVIEGVAFGNSCCSALVPDQYLSNGGGSADMRIEPLRALLPINHQAIDYDFKHLAISLLEKITPMTKRESALVLLRQASFCYFAADALSSLARAGLIEMKDAFSSAMSNGFDDSLLGSLKEKYSAIKSADLSKANAEELSMKSKATFAMLLALQLKLFYPNLFY</sequence>
<comment type="caution">
    <text evidence="1">The sequence shown here is derived from an EMBL/GenBank/DDBJ whole genome shotgun (WGS) entry which is preliminary data.</text>
</comment>